<protein>
    <submittedName>
        <fullName evidence="11">Iron-dicitrate ABC transporter ATP-binding protein</fullName>
    </submittedName>
</protein>
<keyword evidence="8" id="KW-0406">Ion transport</keyword>
<keyword evidence="12" id="KW-1185">Reference proteome</keyword>
<dbReference type="PANTHER" id="PTHR42771">
    <property type="entry name" value="IRON(3+)-HYDROXAMATE IMPORT ATP-BINDING PROTEIN FHUC"/>
    <property type="match status" value="1"/>
</dbReference>
<evidence type="ECO:0000256" key="8">
    <source>
        <dbReference type="ARBA" id="ARBA00023065"/>
    </source>
</evidence>
<evidence type="ECO:0000256" key="2">
    <source>
        <dbReference type="ARBA" id="ARBA00022448"/>
    </source>
</evidence>
<dbReference type="InterPro" id="IPR051535">
    <property type="entry name" value="Siderophore_ABC-ATPase"/>
</dbReference>
<evidence type="ECO:0000256" key="6">
    <source>
        <dbReference type="ARBA" id="ARBA00022840"/>
    </source>
</evidence>
<dbReference type="EMBL" id="AP025564">
    <property type="protein sequence ID" value="BDE96724.1"/>
    <property type="molecule type" value="Genomic_DNA"/>
</dbReference>
<keyword evidence="3" id="KW-1003">Cell membrane</keyword>
<keyword evidence="5" id="KW-0547">Nucleotide-binding</keyword>
<dbReference type="SMART" id="SM00382">
    <property type="entry name" value="AAA"/>
    <property type="match status" value="1"/>
</dbReference>
<keyword evidence="2" id="KW-0813">Transport</keyword>
<dbReference type="InterPro" id="IPR027417">
    <property type="entry name" value="P-loop_NTPase"/>
</dbReference>
<dbReference type="Pfam" id="PF00005">
    <property type="entry name" value="ABC_tran"/>
    <property type="match status" value="1"/>
</dbReference>
<dbReference type="RefSeq" id="WP_244385938.1">
    <property type="nucleotide sequence ID" value="NZ_AP025564.1"/>
</dbReference>
<dbReference type="PROSITE" id="PS50893">
    <property type="entry name" value="ABC_TRANSPORTER_2"/>
    <property type="match status" value="1"/>
</dbReference>
<reference evidence="11 12" key="1">
    <citation type="submission" date="2022-01" db="EMBL/GenBank/DDBJ databases">
        <title>Novel bile acid biosynthetic pathways are enriched in the microbiome of centenarians.</title>
        <authorList>
            <person name="Sato Y."/>
            <person name="Atarashi K."/>
            <person name="Plichta R.D."/>
            <person name="Arai Y."/>
            <person name="Sasajima S."/>
            <person name="Kearney M.S."/>
            <person name="Suda W."/>
            <person name="Takeshita K."/>
            <person name="Sasaki T."/>
            <person name="Okamoto S."/>
            <person name="Skelly N.A."/>
            <person name="Okamura Y."/>
            <person name="Vlamakis H."/>
            <person name="Li Y."/>
            <person name="Tanoue T."/>
            <person name="Takei H."/>
            <person name="Nittono H."/>
            <person name="Narushima S."/>
            <person name="Irie J."/>
            <person name="Itoh H."/>
            <person name="Moriya K."/>
            <person name="Sugiura Y."/>
            <person name="Suematsu M."/>
            <person name="Moritoki N."/>
            <person name="Shibata S."/>
            <person name="Littman R.D."/>
            <person name="Fischbach A.M."/>
            <person name="Uwamino Y."/>
            <person name="Inoue T."/>
            <person name="Honda A."/>
            <person name="Hattori M."/>
            <person name="Murai T."/>
            <person name="Xavier J.R."/>
            <person name="Hirose N."/>
            <person name="Honda K."/>
        </authorList>
    </citation>
    <scope>NUCLEOTIDE SEQUENCE [LARGE SCALE GENOMIC DNA]</scope>
    <source>
        <strain evidence="11 12">CE91-St30</strain>
    </source>
</reference>
<gene>
    <name evidence="11" type="ORF">CE91St30_20570</name>
</gene>
<evidence type="ECO:0000256" key="9">
    <source>
        <dbReference type="ARBA" id="ARBA00023136"/>
    </source>
</evidence>
<organism evidence="11 12">
    <name type="scientific">Raoultibacter timonensis</name>
    <dbReference type="NCBI Taxonomy" id="1907662"/>
    <lineage>
        <taxon>Bacteria</taxon>
        <taxon>Bacillati</taxon>
        <taxon>Actinomycetota</taxon>
        <taxon>Coriobacteriia</taxon>
        <taxon>Eggerthellales</taxon>
        <taxon>Eggerthellaceae</taxon>
        <taxon>Raoultibacter</taxon>
    </lineage>
</organism>
<dbReference type="InterPro" id="IPR003593">
    <property type="entry name" value="AAA+_ATPase"/>
</dbReference>
<dbReference type="CDD" id="cd03214">
    <property type="entry name" value="ABC_Iron-Siderophores_B12_Hemin"/>
    <property type="match status" value="1"/>
</dbReference>
<dbReference type="Gene3D" id="3.40.50.300">
    <property type="entry name" value="P-loop containing nucleotide triphosphate hydrolases"/>
    <property type="match status" value="1"/>
</dbReference>
<keyword evidence="6 11" id="KW-0067">ATP-binding</keyword>
<evidence type="ECO:0000313" key="11">
    <source>
        <dbReference type="EMBL" id="BDE96724.1"/>
    </source>
</evidence>
<dbReference type="InterPro" id="IPR017871">
    <property type="entry name" value="ABC_transporter-like_CS"/>
</dbReference>
<evidence type="ECO:0000313" key="12">
    <source>
        <dbReference type="Proteomes" id="UP001320544"/>
    </source>
</evidence>
<accession>A0ABN6MFI2</accession>
<keyword evidence="9" id="KW-0472">Membrane</keyword>
<dbReference type="InterPro" id="IPR003439">
    <property type="entry name" value="ABC_transporter-like_ATP-bd"/>
</dbReference>
<feature type="domain" description="ABC transporter" evidence="10">
    <location>
        <begin position="4"/>
        <end position="239"/>
    </location>
</feature>
<name>A0ABN6MFI2_9ACTN</name>
<comment type="subcellular location">
    <subcellularLocation>
        <location evidence="1">Cell membrane</location>
        <topology evidence="1">Peripheral membrane protein</topology>
    </subcellularLocation>
</comment>
<dbReference type="Proteomes" id="UP001320544">
    <property type="component" value="Chromosome"/>
</dbReference>
<sequence length="256" mass="27659">MTAVEIQGVSFSYGKMPFIEDLSASFAAGAVTSIVGPNGCGKSTLVKLIDGLYRPQAGRVLIGGRPTLAMRGKERARKVAVLAQASRPPAMTVEALVACGRYPYQCHEGCLGPEDKEHVESALALAGVERFRNHDLRHLSGGERQRAFIAMTLAQDTGIIVLDEPTTYLDIRACHETMQLVRRLNAEMGKTIIMVIHDLDLALRYSDNLMVMERGICSHAGTVDEVLESGAIEHAFGVSIHAVGSSFGRSYSLFPA</sequence>
<evidence type="ECO:0000256" key="1">
    <source>
        <dbReference type="ARBA" id="ARBA00004202"/>
    </source>
</evidence>
<dbReference type="PROSITE" id="PS00211">
    <property type="entry name" value="ABC_TRANSPORTER_1"/>
    <property type="match status" value="1"/>
</dbReference>
<evidence type="ECO:0000256" key="3">
    <source>
        <dbReference type="ARBA" id="ARBA00022475"/>
    </source>
</evidence>
<evidence type="ECO:0000259" key="10">
    <source>
        <dbReference type="PROSITE" id="PS50893"/>
    </source>
</evidence>
<keyword evidence="7" id="KW-0408">Iron</keyword>
<keyword evidence="4" id="KW-0410">Iron transport</keyword>
<evidence type="ECO:0000256" key="5">
    <source>
        <dbReference type="ARBA" id="ARBA00022741"/>
    </source>
</evidence>
<evidence type="ECO:0000256" key="4">
    <source>
        <dbReference type="ARBA" id="ARBA00022496"/>
    </source>
</evidence>
<dbReference type="GO" id="GO:0005524">
    <property type="term" value="F:ATP binding"/>
    <property type="evidence" value="ECO:0007669"/>
    <property type="project" value="UniProtKB-KW"/>
</dbReference>
<evidence type="ECO:0000256" key="7">
    <source>
        <dbReference type="ARBA" id="ARBA00023004"/>
    </source>
</evidence>
<dbReference type="PANTHER" id="PTHR42771:SF2">
    <property type="entry name" value="IRON(3+)-HYDROXAMATE IMPORT ATP-BINDING PROTEIN FHUC"/>
    <property type="match status" value="1"/>
</dbReference>
<dbReference type="SUPFAM" id="SSF52540">
    <property type="entry name" value="P-loop containing nucleoside triphosphate hydrolases"/>
    <property type="match status" value="1"/>
</dbReference>
<proteinExistence type="predicted"/>